<dbReference type="Proteomes" id="UP000184339">
    <property type="component" value="Unassembled WGS sequence"/>
</dbReference>
<feature type="signal peptide" evidence="1">
    <location>
        <begin position="1"/>
        <end position="24"/>
    </location>
</feature>
<gene>
    <name evidence="2" type="ORF">SAMN05192549_10926</name>
</gene>
<keyword evidence="1" id="KW-0732">Signal</keyword>
<proteinExistence type="predicted"/>
<keyword evidence="3" id="KW-1185">Reference proteome</keyword>
<sequence length="198" mass="21181">MKTCLPCRLLLCAATLTFSGLASAGGAVSAPASPSPCLSQPGTALTPAQQQEQLRQTWRRHCYLADAEAADTELQMKAADQPQDEALKLLDDLPGTHRSLGGPGTTPVDSWMTVRHGDGDSNLWRADGGPGSWSAYANPPYQHGEHYRPMSTEGAALPAVPEPQQYGMLLSGLLLLGAALCRRHWRLNAGKARRAARQ</sequence>
<protein>
    <submittedName>
        <fullName evidence="2">PEP-CTERM protein-sorting domain-containing protein</fullName>
    </submittedName>
</protein>
<dbReference type="RefSeq" id="WP_072787109.1">
    <property type="nucleotide sequence ID" value="NZ_FRCX01000009.1"/>
</dbReference>
<dbReference type="STRING" id="551987.SAMN05192549_10926"/>
<evidence type="ECO:0000313" key="2">
    <source>
        <dbReference type="EMBL" id="SHN38000.1"/>
    </source>
</evidence>
<evidence type="ECO:0000256" key="1">
    <source>
        <dbReference type="SAM" id="SignalP"/>
    </source>
</evidence>
<reference evidence="3" key="1">
    <citation type="submission" date="2016-11" db="EMBL/GenBank/DDBJ databases">
        <authorList>
            <person name="Varghese N."/>
            <person name="Submissions S."/>
        </authorList>
    </citation>
    <scope>NUCLEOTIDE SEQUENCE [LARGE SCALE GENOMIC DNA]</scope>
    <source>
        <strain evidence="3">Sac-22</strain>
    </source>
</reference>
<accession>A0A1M7R054</accession>
<name>A0A1M7R054_9BURK</name>
<evidence type="ECO:0000313" key="3">
    <source>
        <dbReference type="Proteomes" id="UP000184339"/>
    </source>
</evidence>
<feature type="chain" id="PRO_5012816814" evidence="1">
    <location>
        <begin position="25"/>
        <end position="198"/>
    </location>
</feature>
<dbReference type="EMBL" id="FRCX01000009">
    <property type="protein sequence ID" value="SHN38000.1"/>
    <property type="molecule type" value="Genomic_DNA"/>
</dbReference>
<dbReference type="AlphaFoldDB" id="A0A1M7R054"/>
<organism evidence="2 3">
    <name type="scientific">Duganella sacchari</name>
    <dbReference type="NCBI Taxonomy" id="551987"/>
    <lineage>
        <taxon>Bacteria</taxon>
        <taxon>Pseudomonadati</taxon>
        <taxon>Pseudomonadota</taxon>
        <taxon>Betaproteobacteria</taxon>
        <taxon>Burkholderiales</taxon>
        <taxon>Oxalobacteraceae</taxon>
        <taxon>Telluria group</taxon>
        <taxon>Duganella</taxon>
    </lineage>
</organism>